<dbReference type="HOGENOM" id="CLU_072584_0_0_9"/>
<dbReference type="InterPro" id="IPR029050">
    <property type="entry name" value="Immunoprotect_excell_Ig-like"/>
</dbReference>
<feature type="domain" description="DUF4352" evidence="3">
    <location>
        <begin position="65"/>
        <end position="186"/>
    </location>
</feature>
<dbReference type="InterPro" id="IPR029051">
    <property type="entry name" value="DUF4352"/>
</dbReference>
<gene>
    <name evidence="4" type="ORF">CBO05C_2447</name>
</gene>
<reference evidence="4" key="1">
    <citation type="submission" date="2013-10" db="EMBL/GenBank/DDBJ databases">
        <title>Draft genome sequence of Clostridium botulinum type B strain Osaka05.</title>
        <authorList>
            <person name="Sakaguchi Y."/>
            <person name="Hosomi K."/>
            <person name="Uchiyama J."/>
            <person name="Ogura Y."/>
            <person name="Sakaguchi M."/>
            <person name="Kohda T."/>
            <person name="Mukamoto M."/>
            <person name="Misawa N."/>
            <person name="Matsuzaki S."/>
            <person name="Hayashi T."/>
            <person name="Kozaki S."/>
        </authorList>
    </citation>
    <scope>NUCLEOTIDE SEQUENCE</scope>
    <source>
        <strain evidence="4">Osaka05</strain>
    </source>
</reference>
<evidence type="ECO:0000259" key="3">
    <source>
        <dbReference type="Pfam" id="PF11611"/>
    </source>
</evidence>
<keyword evidence="2" id="KW-0472">Membrane</keyword>
<organism evidence="4">
    <name type="scientific">Clostridium botulinum B str. Osaka05</name>
    <dbReference type="NCBI Taxonomy" id="1407017"/>
    <lineage>
        <taxon>Bacteria</taxon>
        <taxon>Bacillati</taxon>
        <taxon>Bacillota</taxon>
        <taxon>Clostridia</taxon>
        <taxon>Eubacteriales</taxon>
        <taxon>Clostridiaceae</taxon>
        <taxon>Clostridium</taxon>
    </lineage>
</organism>
<protein>
    <recommendedName>
        <fullName evidence="3">DUF4352 domain-containing protein</fullName>
    </recommendedName>
</protein>
<evidence type="ECO:0000313" key="4">
    <source>
        <dbReference type="EMBL" id="GAE02757.1"/>
    </source>
</evidence>
<proteinExistence type="predicted"/>
<feature type="transmembrane region" description="Helical" evidence="2">
    <location>
        <begin position="14"/>
        <end position="35"/>
    </location>
</feature>
<accession>A0A0S6U7J2</accession>
<dbReference type="AlphaFoldDB" id="A0A0S6U7J2"/>
<keyword evidence="1" id="KW-0732">Signal</keyword>
<keyword evidence="2" id="KW-0812">Transmembrane</keyword>
<evidence type="ECO:0000256" key="2">
    <source>
        <dbReference type="SAM" id="Phobius"/>
    </source>
</evidence>
<sequence length="192" mass="20873">MKNKKVKKPFYKKWWFWILIFIVGIGIGAGAGSIIDEPQKVGQTSAKVQDKSTETSTETNKSKVFKIGDVVKLKDFKVTVNKLYKVKGDELSQPQPGNEFIAVDCSVENISNEQQAVSSVMMFKVVDKDGRECEESIGGLTAAKAGQMDGEIGPGRKITGVYVVEVPKGTTGLELEFNGSLLLGGQVIVKLN</sequence>
<dbReference type="RefSeq" id="WP_030035537.1">
    <property type="nucleotide sequence ID" value="NZ_DF384213.1"/>
</dbReference>
<dbReference type="Pfam" id="PF11611">
    <property type="entry name" value="DUF4352"/>
    <property type="match status" value="1"/>
</dbReference>
<dbReference type="Gene3D" id="2.60.40.1240">
    <property type="match status" value="1"/>
</dbReference>
<dbReference type="Proteomes" id="UP000054164">
    <property type="component" value="Unassembled WGS sequence"/>
</dbReference>
<keyword evidence="2" id="KW-1133">Transmembrane helix</keyword>
<name>A0A0S6U7J2_CLOBO</name>
<evidence type="ECO:0000256" key="1">
    <source>
        <dbReference type="ARBA" id="ARBA00022729"/>
    </source>
</evidence>
<dbReference type="EMBL" id="DF384213">
    <property type="protein sequence ID" value="GAE02757.1"/>
    <property type="molecule type" value="Genomic_DNA"/>
</dbReference>